<gene>
    <name evidence="3" type="ORF">EMCG_06962</name>
</gene>
<feature type="domain" description="CCHC-type" evidence="2">
    <location>
        <begin position="164"/>
        <end position="179"/>
    </location>
</feature>
<dbReference type="PROSITE" id="PS50158">
    <property type="entry name" value="ZF_CCHC"/>
    <property type="match status" value="1"/>
</dbReference>
<dbReference type="Pfam" id="PF00098">
    <property type="entry name" value="zf-CCHC"/>
    <property type="match status" value="1"/>
</dbReference>
<dbReference type="SMART" id="SM00343">
    <property type="entry name" value="ZnF_C2HC"/>
    <property type="match status" value="1"/>
</dbReference>
<dbReference type="SUPFAM" id="SSF57756">
    <property type="entry name" value="Retrovirus zinc finger-like domains"/>
    <property type="match status" value="1"/>
</dbReference>
<name>A0A0G2I9Y2_9EURO</name>
<dbReference type="GO" id="GO:0003676">
    <property type="term" value="F:nucleic acid binding"/>
    <property type="evidence" value="ECO:0007669"/>
    <property type="project" value="InterPro"/>
</dbReference>
<comment type="caution">
    <text evidence="3">The sequence shown here is derived from an EMBL/GenBank/DDBJ whole genome shotgun (WGS) entry which is preliminary data.</text>
</comment>
<evidence type="ECO:0000313" key="3">
    <source>
        <dbReference type="EMBL" id="KKZ67353.1"/>
    </source>
</evidence>
<dbReference type="AlphaFoldDB" id="A0A0G2I9Y2"/>
<evidence type="ECO:0000313" key="4">
    <source>
        <dbReference type="Proteomes" id="UP000034164"/>
    </source>
</evidence>
<organism evidence="3 4">
    <name type="scientific">[Emmonsia] crescens</name>
    <dbReference type="NCBI Taxonomy" id="73230"/>
    <lineage>
        <taxon>Eukaryota</taxon>
        <taxon>Fungi</taxon>
        <taxon>Dikarya</taxon>
        <taxon>Ascomycota</taxon>
        <taxon>Pezizomycotina</taxon>
        <taxon>Eurotiomycetes</taxon>
        <taxon>Eurotiomycetidae</taxon>
        <taxon>Onygenales</taxon>
        <taxon>Ajellomycetaceae</taxon>
        <taxon>Emergomyces</taxon>
    </lineage>
</organism>
<dbReference type="InterPro" id="IPR001878">
    <property type="entry name" value="Znf_CCHC"/>
</dbReference>
<keyword evidence="1" id="KW-0863">Zinc-finger</keyword>
<dbReference type="InterPro" id="IPR036875">
    <property type="entry name" value="Znf_CCHC_sf"/>
</dbReference>
<protein>
    <recommendedName>
        <fullName evidence="2">CCHC-type domain-containing protein</fullName>
    </recommendedName>
</protein>
<evidence type="ECO:0000259" key="2">
    <source>
        <dbReference type="PROSITE" id="PS50158"/>
    </source>
</evidence>
<accession>A0A0G2I9Y2</accession>
<keyword evidence="1" id="KW-0862">Zinc</keyword>
<dbReference type="Proteomes" id="UP000034164">
    <property type="component" value="Unassembled WGS sequence"/>
</dbReference>
<reference evidence="4" key="1">
    <citation type="journal article" date="2015" name="PLoS Genet.">
        <title>The dynamic genome and transcriptome of the human fungal pathogen Blastomyces and close relative Emmonsia.</title>
        <authorList>
            <person name="Munoz J.F."/>
            <person name="Gauthier G.M."/>
            <person name="Desjardins C.A."/>
            <person name="Gallo J.E."/>
            <person name="Holder J."/>
            <person name="Sullivan T.D."/>
            <person name="Marty A.J."/>
            <person name="Carmen J.C."/>
            <person name="Chen Z."/>
            <person name="Ding L."/>
            <person name="Gujja S."/>
            <person name="Magrini V."/>
            <person name="Misas E."/>
            <person name="Mitreva M."/>
            <person name="Priest M."/>
            <person name="Saif S."/>
            <person name="Whiston E.A."/>
            <person name="Young S."/>
            <person name="Zeng Q."/>
            <person name="Goldman W.E."/>
            <person name="Mardis E.R."/>
            <person name="Taylor J.W."/>
            <person name="McEwen J.G."/>
            <person name="Clay O.K."/>
            <person name="Klein B.S."/>
            <person name="Cuomo C.A."/>
        </authorList>
    </citation>
    <scope>NUCLEOTIDE SEQUENCE [LARGE SCALE GENOMIC DNA]</scope>
    <source>
        <strain evidence="4">UAMH 3008</strain>
    </source>
</reference>
<dbReference type="EMBL" id="LCZI01000272">
    <property type="protein sequence ID" value="KKZ67353.1"/>
    <property type="molecule type" value="Genomic_DNA"/>
</dbReference>
<sequence>MIPNVYSAVPQPDKDTASVRTLRRNWMIMLKHGTTYARPSWRNTVRTFSTKARGVANDLRRDLISLECKSDSSYRNVKRAIRAIYAEDRVLVADNRSSSLVQPNPSSLDESTTLQANNGILQQFLALGQRLMATNLQGGPGVINIPPTATRTAQAQQARPPITCYACGQQGHLANRCPQPCG</sequence>
<dbReference type="GO" id="GO:0008270">
    <property type="term" value="F:zinc ion binding"/>
    <property type="evidence" value="ECO:0007669"/>
    <property type="project" value="UniProtKB-KW"/>
</dbReference>
<evidence type="ECO:0000256" key="1">
    <source>
        <dbReference type="PROSITE-ProRule" id="PRU00047"/>
    </source>
</evidence>
<proteinExistence type="predicted"/>
<dbReference type="VEuPathDB" id="FungiDB:EMCG_06962"/>
<dbReference type="Gene3D" id="4.10.60.10">
    <property type="entry name" value="Zinc finger, CCHC-type"/>
    <property type="match status" value="1"/>
</dbReference>
<keyword evidence="1" id="KW-0479">Metal-binding</keyword>